<name>A0ABD5UHS0_9EURY</name>
<keyword evidence="4" id="KW-1185">Reference proteome</keyword>
<dbReference type="Proteomes" id="UP001596406">
    <property type="component" value="Unassembled WGS sequence"/>
</dbReference>
<protein>
    <submittedName>
        <fullName evidence="3">SDR family NAD(P)-dependent oxidoreductase</fullName>
        <ecNumber evidence="3">1.1.1.-</ecNumber>
    </submittedName>
</protein>
<dbReference type="EMBL" id="JBHSXM010000005">
    <property type="protein sequence ID" value="MFC6838434.1"/>
    <property type="molecule type" value="Genomic_DNA"/>
</dbReference>
<dbReference type="CDD" id="cd05233">
    <property type="entry name" value="SDR_c"/>
    <property type="match status" value="1"/>
</dbReference>
<comment type="similarity">
    <text evidence="1">Belongs to the short-chain dehydrogenases/reductases (SDR) family.</text>
</comment>
<evidence type="ECO:0000256" key="1">
    <source>
        <dbReference type="ARBA" id="ARBA00006484"/>
    </source>
</evidence>
<dbReference type="InterPro" id="IPR020904">
    <property type="entry name" value="Sc_DH/Rdtase_CS"/>
</dbReference>
<comment type="caution">
    <text evidence="3">The sequence shown here is derived from an EMBL/GenBank/DDBJ whole genome shotgun (WGS) entry which is preliminary data.</text>
</comment>
<dbReference type="RefSeq" id="WP_304450120.1">
    <property type="nucleotide sequence ID" value="NZ_JARRAH010000005.1"/>
</dbReference>
<dbReference type="PRINTS" id="PR00080">
    <property type="entry name" value="SDRFAMILY"/>
</dbReference>
<dbReference type="Gene3D" id="3.40.50.720">
    <property type="entry name" value="NAD(P)-binding Rossmann-like Domain"/>
    <property type="match status" value="1"/>
</dbReference>
<reference evidence="3 4" key="1">
    <citation type="journal article" date="2019" name="Int. J. Syst. Evol. Microbiol.">
        <title>The Global Catalogue of Microorganisms (GCM) 10K type strain sequencing project: providing services to taxonomists for standard genome sequencing and annotation.</title>
        <authorList>
            <consortium name="The Broad Institute Genomics Platform"/>
            <consortium name="The Broad Institute Genome Sequencing Center for Infectious Disease"/>
            <person name="Wu L."/>
            <person name="Ma J."/>
        </authorList>
    </citation>
    <scope>NUCLEOTIDE SEQUENCE [LARGE SCALE GENOMIC DNA]</scope>
    <source>
        <strain evidence="3 4">PSRA2</strain>
    </source>
</reference>
<dbReference type="AlphaFoldDB" id="A0ABD5UHS0"/>
<dbReference type="PANTHER" id="PTHR42760:SF115">
    <property type="entry name" value="3-OXOACYL-[ACYL-CARRIER-PROTEIN] REDUCTASE FABG"/>
    <property type="match status" value="1"/>
</dbReference>
<dbReference type="InterPro" id="IPR036291">
    <property type="entry name" value="NAD(P)-bd_dom_sf"/>
</dbReference>
<dbReference type="PROSITE" id="PS00061">
    <property type="entry name" value="ADH_SHORT"/>
    <property type="match status" value="1"/>
</dbReference>
<evidence type="ECO:0000313" key="4">
    <source>
        <dbReference type="Proteomes" id="UP001596406"/>
    </source>
</evidence>
<evidence type="ECO:0000256" key="2">
    <source>
        <dbReference type="ARBA" id="ARBA00023002"/>
    </source>
</evidence>
<gene>
    <name evidence="3" type="ORF">ACFQHK_18300</name>
</gene>
<evidence type="ECO:0000313" key="3">
    <source>
        <dbReference type="EMBL" id="MFC6838434.1"/>
    </source>
</evidence>
<dbReference type="EC" id="1.1.1.-" evidence="3"/>
<accession>A0ABD5UHS0</accession>
<dbReference type="SUPFAM" id="SSF51735">
    <property type="entry name" value="NAD(P)-binding Rossmann-fold domains"/>
    <property type="match status" value="1"/>
</dbReference>
<sequence length="255" mass="27066">MVLDAFSLEDSVAVVTGGSRGIGEAIAIAMAEAGAKVVPVARSEEALTATVDRIEASGGDALSHPLDVTDQQGIEEMFDEVESVFGGVDVLVNNAGVNPFFGDARNLDIETWEQILSVNVTGSFKCAREFGRRVFDREDEGVIVNVASVGGVVALPYQTPYTASKHAMVGMTKSLAVEWAPDIRVNALAPGYVATEFTKGVRENESIHEDILDTIPQDRFADPEEIAYAAVYLASDAARYATGEVHVLDGGISAQ</sequence>
<keyword evidence="2 3" id="KW-0560">Oxidoreductase</keyword>
<dbReference type="PANTHER" id="PTHR42760">
    <property type="entry name" value="SHORT-CHAIN DEHYDROGENASES/REDUCTASES FAMILY MEMBER"/>
    <property type="match status" value="1"/>
</dbReference>
<dbReference type="Pfam" id="PF13561">
    <property type="entry name" value="adh_short_C2"/>
    <property type="match status" value="1"/>
</dbReference>
<dbReference type="FunFam" id="3.40.50.720:FF:000084">
    <property type="entry name" value="Short-chain dehydrogenase reductase"/>
    <property type="match status" value="1"/>
</dbReference>
<dbReference type="InterPro" id="IPR002347">
    <property type="entry name" value="SDR_fam"/>
</dbReference>
<dbReference type="GO" id="GO:0016491">
    <property type="term" value="F:oxidoreductase activity"/>
    <property type="evidence" value="ECO:0007669"/>
    <property type="project" value="UniProtKB-KW"/>
</dbReference>
<dbReference type="PRINTS" id="PR00081">
    <property type="entry name" value="GDHRDH"/>
</dbReference>
<organism evidence="3 4">
    <name type="scientific">Halomarina ordinaria</name>
    <dbReference type="NCBI Taxonomy" id="3033939"/>
    <lineage>
        <taxon>Archaea</taxon>
        <taxon>Methanobacteriati</taxon>
        <taxon>Methanobacteriota</taxon>
        <taxon>Stenosarchaea group</taxon>
        <taxon>Halobacteria</taxon>
        <taxon>Halobacteriales</taxon>
        <taxon>Natronomonadaceae</taxon>
        <taxon>Halomarina</taxon>
    </lineage>
</organism>
<dbReference type="NCBIfam" id="NF005559">
    <property type="entry name" value="PRK07231.1"/>
    <property type="match status" value="1"/>
</dbReference>
<proteinExistence type="inferred from homology"/>